<evidence type="ECO:0000313" key="2">
    <source>
        <dbReference type="Proteomes" id="UP001064048"/>
    </source>
</evidence>
<organism evidence="1 2">
    <name type="scientific">Choristoneura fumiferana</name>
    <name type="common">Spruce budworm moth</name>
    <name type="synonym">Archips fumiferana</name>
    <dbReference type="NCBI Taxonomy" id="7141"/>
    <lineage>
        <taxon>Eukaryota</taxon>
        <taxon>Metazoa</taxon>
        <taxon>Ecdysozoa</taxon>
        <taxon>Arthropoda</taxon>
        <taxon>Hexapoda</taxon>
        <taxon>Insecta</taxon>
        <taxon>Pterygota</taxon>
        <taxon>Neoptera</taxon>
        <taxon>Endopterygota</taxon>
        <taxon>Lepidoptera</taxon>
        <taxon>Glossata</taxon>
        <taxon>Ditrysia</taxon>
        <taxon>Tortricoidea</taxon>
        <taxon>Tortricidae</taxon>
        <taxon>Tortricinae</taxon>
        <taxon>Choristoneura</taxon>
    </lineage>
</organism>
<dbReference type="EMBL" id="CM046117">
    <property type="protein sequence ID" value="KAI8437129.1"/>
    <property type="molecule type" value="Genomic_DNA"/>
</dbReference>
<comment type="caution">
    <text evidence="1">The sequence shown here is derived from an EMBL/GenBank/DDBJ whole genome shotgun (WGS) entry which is preliminary data.</text>
</comment>
<gene>
    <name evidence="1" type="ORF">MSG28_010479</name>
</gene>
<reference evidence="1 2" key="1">
    <citation type="journal article" date="2022" name="Genome Biol. Evol.">
        <title>The Spruce Budworm Genome: Reconstructing the Evolutionary History of Antifreeze Proteins.</title>
        <authorList>
            <person name="Beliveau C."/>
            <person name="Gagne P."/>
            <person name="Picq S."/>
            <person name="Vernygora O."/>
            <person name="Keeling C.I."/>
            <person name="Pinkney K."/>
            <person name="Doucet D."/>
            <person name="Wen F."/>
            <person name="Johnston J.S."/>
            <person name="Maaroufi H."/>
            <person name="Boyle B."/>
            <person name="Laroche J."/>
            <person name="Dewar K."/>
            <person name="Juretic N."/>
            <person name="Blackburn G."/>
            <person name="Nisole A."/>
            <person name="Brunet B."/>
            <person name="Brandao M."/>
            <person name="Lumley L."/>
            <person name="Duan J."/>
            <person name="Quan G."/>
            <person name="Lucarotti C.J."/>
            <person name="Roe A.D."/>
            <person name="Sperling F.A.H."/>
            <person name="Levesque R.C."/>
            <person name="Cusson M."/>
        </authorList>
    </citation>
    <scope>NUCLEOTIDE SEQUENCE [LARGE SCALE GENOMIC DNA]</scope>
    <source>
        <strain evidence="1">Glfc:IPQL:Cfum</strain>
    </source>
</reference>
<accession>A0ACC0KKX3</accession>
<evidence type="ECO:0000313" key="1">
    <source>
        <dbReference type="EMBL" id="KAI8437129.1"/>
    </source>
</evidence>
<name>A0ACC0KKX3_CHOFU</name>
<protein>
    <submittedName>
        <fullName evidence="1">Uncharacterized protein</fullName>
    </submittedName>
</protein>
<sequence length="248" mass="28503">MFCRFYNKFNLPWMCAAINCTHIIAVIGPTMYEEIFQDKTLPLPLCTIMICDDMNSILNVDASYSGATHDSFMWQNRELRNFRKHFENLCSTHERAALLGSQLVLLLLCVLPVMTYGSETWALTMGLMRKLKVTQRAMERAMLGVSLRDRIRNDDIRSRTNVTDIARRIARLKWQWAGHIARRTDGRWCQEVLEWRPRTGRRAVGRPPTRWSDDLVKIAVSGCGKHKTGLSGEPWGGLCPAVDVFRLT</sequence>
<dbReference type="Proteomes" id="UP001064048">
    <property type="component" value="Chromosome 17"/>
</dbReference>
<keyword evidence="2" id="KW-1185">Reference proteome</keyword>
<proteinExistence type="predicted"/>